<name>A0A7Y1QMF7_9PSED</name>
<sequence>MSFFKQILGGHHNRGHGGSHGGRYKEQGEGQPIGTLCLSCRTTNAGGARFCRQCGESLVSANCGQCNTVMATGAKFCSQCGSAQG</sequence>
<accession>A0A7Y1QMF7</accession>
<dbReference type="Proteomes" id="UP000542111">
    <property type="component" value="Unassembled WGS sequence"/>
</dbReference>
<gene>
    <name evidence="3" type="ORF">HBO33_18145</name>
</gene>
<dbReference type="OrthoDB" id="1178869at2"/>
<protein>
    <submittedName>
        <fullName evidence="3">Adenylate cyclase</fullName>
    </submittedName>
</protein>
<feature type="domain" description="DZANK-type" evidence="2">
    <location>
        <begin position="37"/>
        <end position="81"/>
    </location>
</feature>
<dbReference type="Pfam" id="PF12773">
    <property type="entry name" value="DZR"/>
    <property type="match status" value="1"/>
</dbReference>
<evidence type="ECO:0000259" key="2">
    <source>
        <dbReference type="Pfam" id="PF12773"/>
    </source>
</evidence>
<organism evidence="3 4">
    <name type="scientific">Pseudomonas gessardii</name>
    <dbReference type="NCBI Taxonomy" id="78544"/>
    <lineage>
        <taxon>Bacteria</taxon>
        <taxon>Pseudomonadati</taxon>
        <taxon>Pseudomonadota</taxon>
        <taxon>Gammaproteobacteria</taxon>
        <taxon>Pseudomonadales</taxon>
        <taxon>Pseudomonadaceae</taxon>
        <taxon>Pseudomonas</taxon>
    </lineage>
</organism>
<dbReference type="RefSeq" id="WP_076963834.1">
    <property type="nucleotide sequence ID" value="NZ_CBCRYT010000024.1"/>
</dbReference>
<evidence type="ECO:0000313" key="3">
    <source>
        <dbReference type="EMBL" id="NNA97095.1"/>
    </source>
</evidence>
<evidence type="ECO:0000256" key="1">
    <source>
        <dbReference type="SAM" id="MobiDB-lite"/>
    </source>
</evidence>
<dbReference type="EMBL" id="JAAQYP010000030">
    <property type="protein sequence ID" value="NNA97095.1"/>
    <property type="molecule type" value="Genomic_DNA"/>
</dbReference>
<dbReference type="InterPro" id="IPR025874">
    <property type="entry name" value="DZR"/>
</dbReference>
<comment type="caution">
    <text evidence="3">The sequence shown here is derived from an EMBL/GenBank/DDBJ whole genome shotgun (WGS) entry which is preliminary data.</text>
</comment>
<proteinExistence type="predicted"/>
<evidence type="ECO:0000313" key="4">
    <source>
        <dbReference type="Proteomes" id="UP000542111"/>
    </source>
</evidence>
<feature type="region of interest" description="Disordered" evidence="1">
    <location>
        <begin position="1"/>
        <end position="29"/>
    </location>
</feature>
<reference evidence="3 4" key="1">
    <citation type="journal article" date="2020" name="Front. Microbiol.">
        <title>Genetic Organization of the aprX-lipA2 Operon Affects the Proteolytic Potential of Pseudomonas Species in Milk.</title>
        <authorList>
            <person name="Maier C."/>
            <person name="Huptas C."/>
            <person name="von Neubeck M."/>
            <person name="Scherer S."/>
            <person name="Wenning M."/>
            <person name="Lucking G."/>
        </authorList>
    </citation>
    <scope>NUCLEOTIDE SEQUENCE [LARGE SCALE GENOMIC DNA]</scope>
    <source>
        <strain evidence="3 4">G4779</strain>
    </source>
</reference>
<dbReference type="GeneID" id="70099481"/>
<dbReference type="AlphaFoldDB" id="A0A7Y1QMF7"/>